<dbReference type="OrthoDB" id="5949767at2"/>
<protein>
    <recommendedName>
        <fullName evidence="1">ABC-type transport auxiliary lipoprotein component domain-containing protein</fullName>
    </recommendedName>
</protein>
<organism evidence="2 3">
    <name type="scientific">Pseudomonas syringae</name>
    <dbReference type="NCBI Taxonomy" id="317"/>
    <lineage>
        <taxon>Bacteria</taxon>
        <taxon>Pseudomonadati</taxon>
        <taxon>Pseudomonadota</taxon>
        <taxon>Gammaproteobacteria</taxon>
        <taxon>Pseudomonadales</taxon>
        <taxon>Pseudomonadaceae</taxon>
        <taxon>Pseudomonas</taxon>
    </lineage>
</organism>
<sequence length="187" mass="20672">MRATFNAPLLMIVLLLAACRSDPVHYHTLTPLHSGAPRSAQVGESLRIERVMVPPQVDRSQIVIRQGSNELVLLETEWWGASLADEVQSALINELNSRPGGRERMTLRVEVQRFDLVPGQYALIDARWRMRAGQSGDQISNELICQTVLQQPSGAAVQDLVMAQQANLRKLAIIVSDANRAGAQRCP</sequence>
<dbReference type="AlphaFoldDB" id="A0A1C7ZA79"/>
<comment type="caution">
    <text evidence="2">The sequence shown here is derived from an EMBL/GenBank/DDBJ whole genome shotgun (WGS) entry which is preliminary data.</text>
</comment>
<dbReference type="PATRIC" id="fig|317.243.peg.4012"/>
<evidence type="ECO:0000313" key="3">
    <source>
        <dbReference type="Proteomes" id="UP000093104"/>
    </source>
</evidence>
<evidence type="ECO:0000313" key="2">
    <source>
        <dbReference type="EMBL" id="OCR25926.1"/>
    </source>
</evidence>
<dbReference type="Pfam" id="PF03886">
    <property type="entry name" value="ABC_trans_aux"/>
    <property type="match status" value="1"/>
</dbReference>
<dbReference type="EMBL" id="LGSI01000020">
    <property type="protein sequence ID" value="OCR25926.1"/>
    <property type="molecule type" value="Genomic_DNA"/>
</dbReference>
<gene>
    <name evidence="2" type="ORF">AFK24_04965</name>
</gene>
<dbReference type="SUPFAM" id="SSF159594">
    <property type="entry name" value="XCC0632-like"/>
    <property type="match status" value="1"/>
</dbReference>
<dbReference type="RefSeq" id="WP_065832185.1">
    <property type="nucleotide sequence ID" value="NZ_LGSI01000020.1"/>
</dbReference>
<dbReference type="Gene3D" id="3.40.50.10610">
    <property type="entry name" value="ABC-type transport auxiliary lipoprotein component"/>
    <property type="match status" value="1"/>
</dbReference>
<dbReference type="PROSITE" id="PS51257">
    <property type="entry name" value="PROKAR_LIPOPROTEIN"/>
    <property type="match status" value="1"/>
</dbReference>
<feature type="domain" description="ABC-type transport auxiliary lipoprotein component" evidence="1">
    <location>
        <begin position="28"/>
        <end position="172"/>
    </location>
</feature>
<accession>A0A1C7ZA79</accession>
<name>A0A1C7ZA79_PSESX</name>
<evidence type="ECO:0000259" key="1">
    <source>
        <dbReference type="Pfam" id="PF03886"/>
    </source>
</evidence>
<dbReference type="InterPro" id="IPR005586">
    <property type="entry name" value="ABC_trans_aux"/>
</dbReference>
<reference evidence="2 3" key="1">
    <citation type="submission" date="2015-07" db="EMBL/GenBank/DDBJ databases">
        <title>Draft genome sequence of a diazotrophic, plant growth-promoting rhizobacterium of the Pseudomonas syringae complex.</title>
        <authorList>
            <person name="Patten C.L."/>
            <person name="Jeong H."/>
        </authorList>
    </citation>
    <scope>NUCLEOTIDE SEQUENCE [LARGE SCALE GENOMIC DNA]</scope>
    <source>
        <strain evidence="2 3">GR12-2</strain>
    </source>
</reference>
<dbReference type="Proteomes" id="UP000093104">
    <property type="component" value="Unassembled WGS sequence"/>
</dbReference>
<proteinExistence type="predicted"/>